<keyword evidence="3" id="KW-0333">Golgi apparatus</keyword>
<feature type="compositionally biased region" description="Basic and acidic residues" evidence="5">
    <location>
        <begin position="261"/>
        <end position="270"/>
    </location>
</feature>
<accession>A0ABR2MA24</accession>
<protein>
    <submittedName>
        <fullName evidence="7">Clathrin interactor EPSIN 2</fullName>
    </submittedName>
</protein>
<comment type="subcellular location">
    <subcellularLocation>
        <location evidence="1">Cytoplasmic vesicle</location>
        <location evidence="1">Clathrin-coated vesicle</location>
    </subcellularLocation>
    <subcellularLocation>
        <location evidence="2">Golgi apparatus</location>
    </subcellularLocation>
</comment>
<name>A0ABR2MA24_9ASPA</name>
<keyword evidence="4" id="KW-0968">Cytoplasmic vesicle</keyword>
<feature type="compositionally biased region" description="Low complexity" evidence="5">
    <location>
        <begin position="165"/>
        <end position="179"/>
    </location>
</feature>
<dbReference type="PANTHER" id="PTHR12276:SF91">
    <property type="entry name" value="CLATHRIN INTERACTOR EPSIN 2-RELATED"/>
    <property type="match status" value="1"/>
</dbReference>
<feature type="domain" description="ENTH" evidence="6">
    <location>
        <begin position="18"/>
        <end position="150"/>
    </location>
</feature>
<feature type="region of interest" description="Disordered" evidence="5">
    <location>
        <begin position="836"/>
        <end position="868"/>
    </location>
</feature>
<evidence type="ECO:0000259" key="6">
    <source>
        <dbReference type="PROSITE" id="PS50942"/>
    </source>
</evidence>
<proteinExistence type="predicted"/>
<reference evidence="7 8" key="1">
    <citation type="journal article" date="2022" name="Nat. Plants">
        <title>Genomes of leafy and leafless Platanthera orchids illuminate the evolution of mycoheterotrophy.</title>
        <authorList>
            <person name="Li M.H."/>
            <person name="Liu K.W."/>
            <person name="Li Z."/>
            <person name="Lu H.C."/>
            <person name="Ye Q.L."/>
            <person name="Zhang D."/>
            <person name="Wang J.Y."/>
            <person name="Li Y.F."/>
            <person name="Zhong Z.M."/>
            <person name="Liu X."/>
            <person name="Yu X."/>
            <person name="Liu D.K."/>
            <person name="Tu X.D."/>
            <person name="Liu B."/>
            <person name="Hao Y."/>
            <person name="Liao X.Y."/>
            <person name="Jiang Y.T."/>
            <person name="Sun W.H."/>
            <person name="Chen J."/>
            <person name="Chen Y.Q."/>
            <person name="Ai Y."/>
            <person name="Zhai J.W."/>
            <person name="Wu S.S."/>
            <person name="Zhou Z."/>
            <person name="Hsiao Y.Y."/>
            <person name="Wu W.L."/>
            <person name="Chen Y.Y."/>
            <person name="Lin Y.F."/>
            <person name="Hsu J.L."/>
            <person name="Li C.Y."/>
            <person name="Wang Z.W."/>
            <person name="Zhao X."/>
            <person name="Zhong W.Y."/>
            <person name="Ma X.K."/>
            <person name="Ma L."/>
            <person name="Huang J."/>
            <person name="Chen G.Z."/>
            <person name="Huang M.Z."/>
            <person name="Huang L."/>
            <person name="Peng D.H."/>
            <person name="Luo Y.B."/>
            <person name="Zou S.Q."/>
            <person name="Chen S.P."/>
            <person name="Lan S."/>
            <person name="Tsai W.C."/>
            <person name="Van de Peer Y."/>
            <person name="Liu Z.J."/>
        </authorList>
    </citation>
    <scope>NUCLEOTIDE SEQUENCE [LARGE SCALE GENOMIC DNA]</scope>
    <source>
        <strain evidence="7">Lor288</strain>
    </source>
</reference>
<evidence type="ECO:0000256" key="4">
    <source>
        <dbReference type="ARBA" id="ARBA00023329"/>
    </source>
</evidence>
<feature type="compositionally biased region" description="Polar residues" evidence="5">
    <location>
        <begin position="641"/>
        <end position="654"/>
    </location>
</feature>
<evidence type="ECO:0000256" key="2">
    <source>
        <dbReference type="ARBA" id="ARBA00004555"/>
    </source>
</evidence>
<feature type="compositionally biased region" description="Basic and acidic residues" evidence="5">
    <location>
        <begin position="291"/>
        <end position="302"/>
    </location>
</feature>
<feature type="region of interest" description="Disordered" evidence="5">
    <location>
        <begin position="639"/>
        <end position="659"/>
    </location>
</feature>
<organism evidence="7 8">
    <name type="scientific">Platanthera guangdongensis</name>
    <dbReference type="NCBI Taxonomy" id="2320717"/>
    <lineage>
        <taxon>Eukaryota</taxon>
        <taxon>Viridiplantae</taxon>
        <taxon>Streptophyta</taxon>
        <taxon>Embryophyta</taxon>
        <taxon>Tracheophyta</taxon>
        <taxon>Spermatophyta</taxon>
        <taxon>Magnoliopsida</taxon>
        <taxon>Liliopsida</taxon>
        <taxon>Asparagales</taxon>
        <taxon>Orchidaceae</taxon>
        <taxon>Orchidoideae</taxon>
        <taxon>Orchideae</taxon>
        <taxon>Orchidinae</taxon>
        <taxon>Platanthera</taxon>
    </lineage>
</organism>
<dbReference type="SUPFAM" id="SSF48464">
    <property type="entry name" value="ENTH/VHS domain"/>
    <property type="match status" value="1"/>
</dbReference>
<dbReference type="Gene3D" id="1.25.40.90">
    <property type="match status" value="1"/>
</dbReference>
<dbReference type="SMART" id="SM00273">
    <property type="entry name" value="ENTH"/>
    <property type="match status" value="1"/>
</dbReference>
<dbReference type="Pfam" id="PF01417">
    <property type="entry name" value="ENTH"/>
    <property type="match status" value="1"/>
</dbReference>
<feature type="compositionally biased region" description="Basic and acidic residues" evidence="5">
    <location>
        <begin position="315"/>
        <end position="324"/>
    </location>
</feature>
<dbReference type="EMBL" id="JBBWWR010000010">
    <property type="protein sequence ID" value="KAK8960856.1"/>
    <property type="molecule type" value="Genomic_DNA"/>
</dbReference>
<dbReference type="InterPro" id="IPR013809">
    <property type="entry name" value="ENTH"/>
</dbReference>
<dbReference type="PANTHER" id="PTHR12276">
    <property type="entry name" value="EPSIN/ENT-RELATED"/>
    <property type="match status" value="1"/>
</dbReference>
<evidence type="ECO:0000256" key="5">
    <source>
        <dbReference type="SAM" id="MobiDB-lite"/>
    </source>
</evidence>
<evidence type="ECO:0000256" key="1">
    <source>
        <dbReference type="ARBA" id="ARBA00004132"/>
    </source>
</evidence>
<dbReference type="PROSITE" id="PS50942">
    <property type="entry name" value="ENTH"/>
    <property type="match status" value="1"/>
</dbReference>
<dbReference type="Proteomes" id="UP001412067">
    <property type="component" value="Unassembled WGS sequence"/>
</dbReference>
<feature type="region of interest" description="Disordered" evidence="5">
    <location>
        <begin position="157"/>
        <end position="358"/>
    </location>
</feature>
<gene>
    <name evidence="7" type="primary">EPSIN2</name>
    <name evidence="7" type="ORF">KSP40_PGU011259</name>
</gene>
<sequence>MKKAFDQTVRELKREVNKKVLKVPGVEQKILDATSNELWGPHGSLLADIAQATRNYQEYQIIMHVIWKRLNDTGKNWRHVYKSLTVLEYLVGHGAERVVDEIKEHAYQISTLSDFQYIDSSGKDQGNNVRRKSQALVSLVNDKERIQEIRQKALANKDKYRPAFSSGGSHKSTSSSGYGDRYDDDRYEGRYGSRDDDRNGYGRERDLGYKDDDRYAKDGEFYKNGDGYSRDSDEHSGRGSYKNDDHRSGRGNDDYQFGPRKSFDKDREHSYEEDESYSYRNGGGRANDASPDERHIERKLSERSVGAPPNYESAVRNDDNKMLDEGDGEVGTSTDSKTVLPAAPKASSPQNTSHDQQHAVAGVPLTTASTDDSSFDEFDPRGFTPAINFAPPAAVYTSFAANGSAVDLFGSTSSLDPVDSLALVLAAPITSSTETEMAATNSGFGMDFVALSSASVALTQPAEDPFGDVPFKAISHETFPNQQQNSVPPSSSSSFASPVTSLATSEPVLAAGPLLETTSLDFDFGDSLGGLTYMPPASNSPFHSANPTVIASESPFAPPNIDPLSAHPGPSNLPTTNMMYGYTSFPAPGLPALSSHASQHFPSANAPPANAGFLPQQLGSSIPPALPQQLGSSIPPAQPMTVPQRTSPNISAPSNAKPVSDAFETKSSVWADTLNRGLVNLNISGAKTNPLSDIGVDFDSINRLERRKEKSSVNSMSSAAAMTMGKAMGSGSGIGRGAAINQAMRPTMGMGMGVAGPGFGGPGGVAGPGFGGPGGMGMGMRGSGPGPGGMGLGMGGGGPGYGGPGGMGMGIGSYGGSMNPGIGMGMGMAGRPLPEMQSPATAFPGGAYNNPTGTGGYGPHQPYGGAYR</sequence>
<evidence type="ECO:0000256" key="3">
    <source>
        <dbReference type="ARBA" id="ARBA00023034"/>
    </source>
</evidence>
<feature type="compositionally biased region" description="Basic and acidic residues" evidence="5">
    <location>
        <begin position="180"/>
        <end position="253"/>
    </location>
</feature>
<evidence type="ECO:0000313" key="8">
    <source>
        <dbReference type="Proteomes" id="UP001412067"/>
    </source>
</evidence>
<dbReference type="InterPro" id="IPR008942">
    <property type="entry name" value="ENTH_VHS"/>
</dbReference>
<feature type="region of interest" description="Disordered" evidence="5">
    <location>
        <begin position="544"/>
        <end position="570"/>
    </location>
</feature>
<comment type="caution">
    <text evidence="7">The sequence shown here is derived from an EMBL/GenBank/DDBJ whole genome shotgun (WGS) entry which is preliminary data.</text>
</comment>
<dbReference type="CDD" id="cd03571">
    <property type="entry name" value="ENTH"/>
    <property type="match status" value="1"/>
</dbReference>
<keyword evidence="8" id="KW-1185">Reference proteome</keyword>
<evidence type="ECO:0000313" key="7">
    <source>
        <dbReference type="EMBL" id="KAK8960856.1"/>
    </source>
</evidence>